<evidence type="ECO:0000259" key="1">
    <source>
        <dbReference type="Pfam" id="PF10354"/>
    </source>
</evidence>
<comment type="caution">
    <text evidence="2">The sequence shown here is derived from an EMBL/GenBank/DDBJ whole genome shotgun (WGS) entry which is preliminary data.</text>
</comment>
<feature type="domain" description="25S rRNA (uridine-N(3))-methyltransferase BMT5-like" evidence="1">
    <location>
        <begin position="12"/>
        <end position="185"/>
    </location>
</feature>
<evidence type="ECO:0000313" key="3">
    <source>
        <dbReference type="Proteomes" id="UP001178507"/>
    </source>
</evidence>
<dbReference type="EMBL" id="CAUJNA010000113">
    <property type="protein sequence ID" value="CAJ1372038.1"/>
    <property type="molecule type" value="Genomic_DNA"/>
</dbReference>
<protein>
    <recommendedName>
        <fullName evidence="1">25S rRNA (uridine-N(3))-methyltransferase BMT5-like domain-containing protein</fullName>
    </recommendedName>
</protein>
<dbReference type="InterPro" id="IPR029063">
    <property type="entry name" value="SAM-dependent_MTases_sf"/>
</dbReference>
<accession>A0AA36HMW5</accession>
<keyword evidence="3" id="KW-1185">Reference proteome</keyword>
<proteinExistence type="predicted"/>
<evidence type="ECO:0000313" key="2">
    <source>
        <dbReference type="EMBL" id="CAJ1372038.1"/>
    </source>
</evidence>
<dbReference type="SUPFAM" id="SSF53335">
    <property type="entry name" value="S-adenosyl-L-methionine-dependent methyltransferases"/>
    <property type="match status" value="1"/>
</dbReference>
<dbReference type="GO" id="GO:0005737">
    <property type="term" value="C:cytoplasm"/>
    <property type="evidence" value="ECO:0007669"/>
    <property type="project" value="TreeGrafter"/>
</dbReference>
<dbReference type="Proteomes" id="UP001178507">
    <property type="component" value="Unassembled WGS sequence"/>
</dbReference>
<organism evidence="2 3">
    <name type="scientific">Effrenium voratum</name>
    <dbReference type="NCBI Taxonomy" id="2562239"/>
    <lineage>
        <taxon>Eukaryota</taxon>
        <taxon>Sar</taxon>
        <taxon>Alveolata</taxon>
        <taxon>Dinophyceae</taxon>
        <taxon>Suessiales</taxon>
        <taxon>Symbiodiniaceae</taxon>
        <taxon>Effrenium</taxon>
    </lineage>
</organism>
<name>A0AA36HMW5_9DINO</name>
<dbReference type="Pfam" id="PF10354">
    <property type="entry name" value="BMT5-like"/>
    <property type="match status" value="1"/>
</dbReference>
<gene>
    <name evidence="2" type="ORF">EVOR1521_LOCUS2196</name>
</gene>
<dbReference type="PANTHER" id="PTHR11538">
    <property type="entry name" value="PHENYLALANYL-TRNA SYNTHETASE"/>
    <property type="match status" value="1"/>
</dbReference>
<dbReference type="Gene3D" id="3.40.50.150">
    <property type="entry name" value="Vaccinia Virus protein VP39"/>
    <property type="match status" value="1"/>
</dbReference>
<dbReference type="PANTHER" id="PTHR11538:SF26">
    <property type="entry name" value="FERREDOXIN-FOLD ANTICODON-BINDING DOMAIN-CONTAINING PROTEIN 1"/>
    <property type="match status" value="1"/>
</dbReference>
<sequence length="518" mass="55565">METTDSGEPKALVLGDGDLSFSAALNAEGLRLTATTLESREDLVRRYANAGAHIAALEGAGARVLHGVDATRLRETLPGDVGSLFHRIIFNFPYQAFGGIKGLRRLLAAFLEEAAALLAPDGVIEVALCAGQGGTAKDRQARQFGTVSWSDGPVHLMVKGTMDSADIAAQAALSHSRVAGVREFQIAKALMQGRDLSQLVPSQWGPVHLFDLCISFGYQDTANAMAEVSDAATARLLDIAILTGNKEAALSLAGAKLWPLRRWRSQDLFNMRANAPLVEPRILIAALSAGADLQLLVVSGWGLLPLREAVVLLTTWPWSDFAGLLGGKSPWVPEKPNRLVEAMLEVSSRGHCISHSLLKRAAMAGLPLTHFNLPGFGYHWNLLQAAVLCGQPDCAEMCAALGVESLDQDLCRFICQVARHPRQQARGWANSRRAPPLDLATETLDLATESERRSAAAAAARAAFIRSRRLEGREKGVALLQAMAKLSRGPALPVLVEKVIDFLVEVPVTSLADLPKLT</sequence>
<reference evidence="2" key="1">
    <citation type="submission" date="2023-08" db="EMBL/GenBank/DDBJ databases">
        <authorList>
            <person name="Chen Y."/>
            <person name="Shah S."/>
            <person name="Dougan E. K."/>
            <person name="Thang M."/>
            <person name="Chan C."/>
        </authorList>
    </citation>
    <scope>NUCLEOTIDE SEQUENCE</scope>
</reference>
<dbReference type="GO" id="GO:0070475">
    <property type="term" value="P:rRNA base methylation"/>
    <property type="evidence" value="ECO:0007669"/>
    <property type="project" value="InterPro"/>
</dbReference>
<dbReference type="AlphaFoldDB" id="A0AA36HMW5"/>
<dbReference type="GO" id="GO:0070042">
    <property type="term" value="F:rRNA (uridine-N3-)-methyltransferase activity"/>
    <property type="evidence" value="ECO:0007669"/>
    <property type="project" value="InterPro"/>
</dbReference>
<dbReference type="InterPro" id="IPR019446">
    <property type="entry name" value="BMT5-like"/>
</dbReference>